<dbReference type="Gene3D" id="3.40.50.1000">
    <property type="entry name" value="HAD superfamily/HAD-like"/>
    <property type="match status" value="1"/>
</dbReference>
<organism evidence="1 2">
    <name type="scientific">Dendryphion nanum</name>
    <dbReference type="NCBI Taxonomy" id="256645"/>
    <lineage>
        <taxon>Eukaryota</taxon>
        <taxon>Fungi</taxon>
        <taxon>Dikarya</taxon>
        <taxon>Ascomycota</taxon>
        <taxon>Pezizomycotina</taxon>
        <taxon>Dothideomycetes</taxon>
        <taxon>Pleosporomycetidae</taxon>
        <taxon>Pleosporales</taxon>
        <taxon>Torulaceae</taxon>
        <taxon>Dendryphion</taxon>
    </lineage>
</organism>
<dbReference type="EMBL" id="JAGMWT010000001">
    <property type="protein sequence ID" value="KAH7139476.1"/>
    <property type="molecule type" value="Genomic_DNA"/>
</dbReference>
<evidence type="ECO:0000313" key="1">
    <source>
        <dbReference type="EMBL" id="KAH7139476.1"/>
    </source>
</evidence>
<dbReference type="AlphaFoldDB" id="A0A9P9EM10"/>
<dbReference type="GO" id="GO:0005634">
    <property type="term" value="C:nucleus"/>
    <property type="evidence" value="ECO:0007669"/>
    <property type="project" value="TreeGrafter"/>
</dbReference>
<dbReference type="Proteomes" id="UP000700596">
    <property type="component" value="Unassembled WGS sequence"/>
</dbReference>
<evidence type="ECO:0000313" key="2">
    <source>
        <dbReference type="Proteomes" id="UP000700596"/>
    </source>
</evidence>
<dbReference type="PANTHER" id="PTHR46191:SF2">
    <property type="entry name" value="HALOACID DEHALOGENASE-LIKE HYDROLASE DOMAIN-CONTAINING PROTEIN 3"/>
    <property type="match status" value="1"/>
</dbReference>
<dbReference type="InterPro" id="IPR044924">
    <property type="entry name" value="HAD-SF_hydro_IA_REG-2-like_cap"/>
</dbReference>
<gene>
    <name evidence="1" type="ORF">B0J11DRAFT_516888</name>
</gene>
<protein>
    <submittedName>
        <fullName evidence="1">Haloacid dehalogenase</fullName>
    </submittedName>
</protein>
<name>A0A9P9EM10_9PLEO</name>
<dbReference type="PANTHER" id="PTHR46191">
    <property type="match status" value="1"/>
</dbReference>
<proteinExistence type="predicted"/>
<dbReference type="Pfam" id="PF00702">
    <property type="entry name" value="Hydrolase"/>
    <property type="match status" value="1"/>
</dbReference>
<dbReference type="InterPro" id="IPR036412">
    <property type="entry name" value="HAD-like_sf"/>
</dbReference>
<accession>A0A9P9EM10</accession>
<reference evidence="1" key="1">
    <citation type="journal article" date="2021" name="Nat. Commun.">
        <title>Genetic determinants of endophytism in the Arabidopsis root mycobiome.</title>
        <authorList>
            <person name="Mesny F."/>
            <person name="Miyauchi S."/>
            <person name="Thiergart T."/>
            <person name="Pickel B."/>
            <person name="Atanasova L."/>
            <person name="Karlsson M."/>
            <person name="Huettel B."/>
            <person name="Barry K.W."/>
            <person name="Haridas S."/>
            <person name="Chen C."/>
            <person name="Bauer D."/>
            <person name="Andreopoulos W."/>
            <person name="Pangilinan J."/>
            <person name="LaButti K."/>
            <person name="Riley R."/>
            <person name="Lipzen A."/>
            <person name="Clum A."/>
            <person name="Drula E."/>
            <person name="Henrissat B."/>
            <person name="Kohler A."/>
            <person name="Grigoriev I.V."/>
            <person name="Martin F.M."/>
            <person name="Hacquard S."/>
        </authorList>
    </citation>
    <scope>NUCLEOTIDE SEQUENCE</scope>
    <source>
        <strain evidence="1">MPI-CAGE-CH-0243</strain>
    </source>
</reference>
<dbReference type="InterPro" id="IPR051828">
    <property type="entry name" value="HAD-like_hydrolase_domain"/>
</dbReference>
<dbReference type="OrthoDB" id="444127at2759"/>
<dbReference type="Gene3D" id="1.10.150.720">
    <property type="entry name" value="Haloacid dehalogenase-like hydrolase"/>
    <property type="match status" value="1"/>
</dbReference>
<comment type="caution">
    <text evidence="1">The sequence shown here is derived from an EMBL/GenBank/DDBJ whole genome shotgun (WGS) entry which is preliminary data.</text>
</comment>
<dbReference type="SUPFAM" id="SSF56784">
    <property type="entry name" value="HAD-like"/>
    <property type="match status" value="1"/>
</dbReference>
<dbReference type="InterPro" id="IPR023214">
    <property type="entry name" value="HAD_sf"/>
</dbReference>
<keyword evidence="2" id="KW-1185">Reference proteome</keyword>
<sequence length="292" mass="33480">MTRRKNLLLALDAFGTLYHPKKPIPEQYAAFASRHGITQSQWGTHDNINKSFKKAFKEESKKNPNYGRATGMGAETWWGNIITNTFRPFLRPGQEVPQVMVSELLTQFSTKEGYLLYPDVKPFFEKLRELKAQGGGNRWPWKRTIVGVITNSDARVPHVLESFDLKVGARRYGSEAAEQLESETEDEDINFVIMSYDVGFEKPDRRIFDAALQLTNGILAAENRKYTMEDFDKLYIGDSNEHDGEGARQAKWNSLLIDRELSSQTHSVIKSLEAITLPEFHAKWIDDRDNEM</sequence>